<feature type="region of interest" description="Disordered" evidence="1">
    <location>
        <begin position="163"/>
        <end position="204"/>
    </location>
</feature>
<keyword evidence="3" id="KW-1185">Reference proteome</keyword>
<protein>
    <submittedName>
        <fullName evidence="2">Uncharacterized protein</fullName>
    </submittedName>
</protein>
<feature type="region of interest" description="Disordered" evidence="1">
    <location>
        <begin position="216"/>
        <end position="272"/>
    </location>
</feature>
<dbReference type="EMBL" id="UYJE01002869">
    <property type="protein sequence ID" value="VDI14443.1"/>
    <property type="molecule type" value="Genomic_DNA"/>
</dbReference>
<feature type="region of interest" description="Disordered" evidence="1">
    <location>
        <begin position="20"/>
        <end position="92"/>
    </location>
</feature>
<sequence>MNTQCLASHAKISAWKKRNGPKCNIVPRENHLPLAGSQSSQREPPSFCRKSELPERTTFLLQEARVPRGNHHPLAGSQSSQREPPTFDRKPEFPERTTFLLQEARENHLPLTGSQSSQREPPSFAGTRVPREPFLCRKVRVPERTPSFGSEVEFPEKNTFFARSRVPRENHHPLAGSQSSQKNHPFAEQSSEEHLPLAGGQSSRENHLPFAEAAESRFPRGNHLPLAGGQSSQREPPSFCRKPEFAENHLPLEGSQSFQREPPSFCRKPEFPEGTTFLWQEARVPRENHLPFAGS</sequence>
<reference evidence="2" key="1">
    <citation type="submission" date="2018-11" db="EMBL/GenBank/DDBJ databases">
        <authorList>
            <person name="Alioto T."/>
            <person name="Alioto T."/>
        </authorList>
    </citation>
    <scope>NUCLEOTIDE SEQUENCE</scope>
</reference>
<name>A0A8B6D749_MYTGA</name>
<evidence type="ECO:0000313" key="2">
    <source>
        <dbReference type="EMBL" id="VDI14443.1"/>
    </source>
</evidence>
<comment type="caution">
    <text evidence="2">The sequence shown here is derived from an EMBL/GenBank/DDBJ whole genome shotgun (WGS) entry which is preliminary data.</text>
</comment>
<feature type="region of interest" description="Disordered" evidence="1">
    <location>
        <begin position="110"/>
        <end position="129"/>
    </location>
</feature>
<dbReference type="AlphaFoldDB" id="A0A8B6D749"/>
<gene>
    <name evidence="2" type="ORF">MGAL_10B090197</name>
</gene>
<evidence type="ECO:0000313" key="3">
    <source>
        <dbReference type="Proteomes" id="UP000596742"/>
    </source>
</evidence>
<organism evidence="2 3">
    <name type="scientific">Mytilus galloprovincialis</name>
    <name type="common">Mediterranean mussel</name>
    <dbReference type="NCBI Taxonomy" id="29158"/>
    <lineage>
        <taxon>Eukaryota</taxon>
        <taxon>Metazoa</taxon>
        <taxon>Spiralia</taxon>
        <taxon>Lophotrochozoa</taxon>
        <taxon>Mollusca</taxon>
        <taxon>Bivalvia</taxon>
        <taxon>Autobranchia</taxon>
        <taxon>Pteriomorphia</taxon>
        <taxon>Mytilida</taxon>
        <taxon>Mytiloidea</taxon>
        <taxon>Mytilidae</taxon>
        <taxon>Mytilinae</taxon>
        <taxon>Mytilus</taxon>
    </lineage>
</organism>
<evidence type="ECO:0000256" key="1">
    <source>
        <dbReference type="SAM" id="MobiDB-lite"/>
    </source>
</evidence>
<dbReference type="Proteomes" id="UP000596742">
    <property type="component" value="Unassembled WGS sequence"/>
</dbReference>
<proteinExistence type="predicted"/>
<accession>A0A8B6D749</accession>